<protein>
    <recommendedName>
        <fullName evidence="1">ATPase AAA-type core domain-containing protein</fullName>
    </recommendedName>
</protein>
<dbReference type="GO" id="GO:0016887">
    <property type="term" value="F:ATP hydrolysis activity"/>
    <property type="evidence" value="ECO:0007669"/>
    <property type="project" value="InterPro"/>
</dbReference>
<dbReference type="AlphaFoldDB" id="A0A062UBW1"/>
<keyword evidence="3" id="KW-1185">Reference proteome</keyword>
<dbReference type="InterPro" id="IPR003959">
    <property type="entry name" value="ATPase_AAA_core"/>
</dbReference>
<evidence type="ECO:0000313" key="3">
    <source>
        <dbReference type="Proteomes" id="UP000027037"/>
    </source>
</evidence>
<dbReference type="GO" id="GO:0005524">
    <property type="term" value="F:ATP binding"/>
    <property type="evidence" value="ECO:0007669"/>
    <property type="project" value="InterPro"/>
</dbReference>
<reference evidence="2 3" key="1">
    <citation type="journal article" date="2014" name="Antonie Van Leeuwenhoek">
        <title>Hyphomonas beringensis sp. nov. and Hyphomonas chukchiensis sp. nov., isolated from surface seawater of the Bering Sea and Chukchi Sea.</title>
        <authorList>
            <person name="Li C."/>
            <person name="Lai Q."/>
            <person name="Li G."/>
            <person name="Dong C."/>
            <person name="Wang J."/>
            <person name="Liao Y."/>
            <person name="Shao Z."/>
        </authorList>
    </citation>
    <scope>NUCLEOTIDE SEQUENCE [LARGE SCALE GENOMIC DNA]</scope>
    <source>
        <strain evidence="2 3">25B14_1</strain>
    </source>
</reference>
<dbReference type="eggNOG" id="COG1131">
    <property type="taxonomic scope" value="Bacteria"/>
</dbReference>
<dbReference type="Proteomes" id="UP000027037">
    <property type="component" value="Unassembled WGS sequence"/>
</dbReference>
<accession>A0A062UBW1</accession>
<comment type="caution">
    <text evidence="2">The sequence shown here is derived from an EMBL/GenBank/DDBJ whole genome shotgun (WGS) entry which is preliminary data.</text>
</comment>
<name>A0A062UBW1_9PROT</name>
<gene>
    <name evidence="2" type="ORF">HY29_16795</name>
</gene>
<dbReference type="PANTHER" id="PTHR43581:SF2">
    <property type="entry name" value="EXCINUCLEASE ATPASE SUBUNIT"/>
    <property type="match status" value="1"/>
</dbReference>
<proteinExistence type="predicted"/>
<sequence>MESKLLLKRKDFQSPDFCPTIPSIELSKVTYLTGANGSGKTRWLKQIDSKLYAEDNISTLYIDKRAIGDLNANPLYPTGNEDLWVELQNNPYLSEWRQIAVRIFQERKIANADAIIDDQSFNPWSESQDPNVESARTEYVKAIDNTTRTIMRGTSNFERFGPRFLKIAQAQGKFVHLLRTEDLDRSGPPTNLAEIYNNYIKSYFHHSDENYRKGEKDIDSLQKTFLAANTPPWKLFDDALEELSCDLDADTYRFRISSPNLSEIAPKDSEVRFTPTILNEDGSSLGWDELSSGEQAMITVLTMLVGHAASNNSCHYKLILLDEVDASFHPDWCKKFGSLIEFFSERHEAHFIVATHSVATLAHARSSDYLLFEKKERKYKYQFVDRDKAIHFLSGGLFQLAPLVTYVQGEKGEDFIVISEGHNYRILRKFLNLENIKGVAVTDAEIHTTSHTQLKSIYRVFSAFEAGPTTLFVVDPDVNISDWPPEENRTFVHRLDPSTDKSAASGIESAFPRSTFEQSKISPNSKRKFAQWIERNGTKKDFVSFSTLKAKILDIQQRVQGETNSLNAG</sequence>
<dbReference type="SUPFAM" id="SSF52540">
    <property type="entry name" value="P-loop containing nucleoside triphosphate hydrolases"/>
    <property type="match status" value="1"/>
</dbReference>
<dbReference type="OrthoDB" id="9789856at2"/>
<dbReference type="PANTHER" id="PTHR43581">
    <property type="entry name" value="ATP/GTP PHOSPHATASE"/>
    <property type="match status" value="1"/>
</dbReference>
<dbReference type="Pfam" id="PF13304">
    <property type="entry name" value="AAA_21"/>
    <property type="match status" value="1"/>
</dbReference>
<dbReference type="RefSeq" id="WP_034797486.1">
    <property type="nucleotide sequence ID" value="NZ_AWFF01000050.1"/>
</dbReference>
<dbReference type="InterPro" id="IPR027417">
    <property type="entry name" value="P-loop_NTPase"/>
</dbReference>
<feature type="domain" description="ATPase AAA-type core" evidence="1">
    <location>
        <begin position="269"/>
        <end position="361"/>
    </location>
</feature>
<dbReference type="EMBL" id="AWFF01000050">
    <property type="protein sequence ID" value="KCZ53625.1"/>
    <property type="molecule type" value="Genomic_DNA"/>
</dbReference>
<dbReference type="Gene3D" id="3.40.50.300">
    <property type="entry name" value="P-loop containing nucleotide triphosphate hydrolases"/>
    <property type="match status" value="1"/>
</dbReference>
<evidence type="ECO:0000313" key="2">
    <source>
        <dbReference type="EMBL" id="KCZ53625.1"/>
    </source>
</evidence>
<dbReference type="STRING" id="1280946.HY29_16795"/>
<organism evidence="2 3">
    <name type="scientific">Hyphomonas beringensis</name>
    <dbReference type="NCBI Taxonomy" id="1280946"/>
    <lineage>
        <taxon>Bacteria</taxon>
        <taxon>Pseudomonadati</taxon>
        <taxon>Pseudomonadota</taxon>
        <taxon>Alphaproteobacteria</taxon>
        <taxon>Hyphomonadales</taxon>
        <taxon>Hyphomonadaceae</taxon>
        <taxon>Hyphomonas</taxon>
    </lineage>
</organism>
<dbReference type="InterPro" id="IPR051396">
    <property type="entry name" value="Bact_Antivir_Def_Nuclease"/>
</dbReference>
<evidence type="ECO:0000259" key="1">
    <source>
        <dbReference type="Pfam" id="PF13304"/>
    </source>
</evidence>
<dbReference type="PATRIC" id="fig|1280946.3.peg.2518"/>